<accession>A0A4V3ANL2</accession>
<dbReference type="OrthoDB" id="8380808at2"/>
<dbReference type="EMBL" id="SMTL01000006">
    <property type="protein sequence ID" value="TDK31845.1"/>
    <property type="molecule type" value="Genomic_DNA"/>
</dbReference>
<dbReference type="AlphaFoldDB" id="A0A4V3ANL2"/>
<organism evidence="1 2">
    <name type="scientific">Rhizobium deserti</name>
    <dbReference type="NCBI Taxonomy" id="2547961"/>
    <lineage>
        <taxon>Bacteria</taxon>
        <taxon>Pseudomonadati</taxon>
        <taxon>Pseudomonadota</taxon>
        <taxon>Alphaproteobacteria</taxon>
        <taxon>Hyphomicrobiales</taxon>
        <taxon>Rhizobiaceae</taxon>
        <taxon>Rhizobium/Agrobacterium group</taxon>
        <taxon>Rhizobium</taxon>
    </lineage>
</organism>
<reference evidence="1 2" key="1">
    <citation type="submission" date="2019-03" db="EMBL/GenBank/DDBJ databases">
        <title>Rhizobium sp. nov., an bacterium isolated from biocrust in Mu Us Desert.</title>
        <authorList>
            <person name="Lixiong L."/>
        </authorList>
    </citation>
    <scope>NUCLEOTIDE SEQUENCE [LARGE SCALE GENOMIC DNA]</scope>
    <source>
        <strain evidence="1 2">SPY-1</strain>
    </source>
</reference>
<sequence>MSQALTGKSSGRNPNNGIEMHVFNVRLDRIDPAITLLVAQFSSEHSVESILELIYDAYPGHRSAASALVMRPDVRDTFSPAELEVALEGAVSGDSPFLERLAAACQDGERSFARFQLLPIFILHFHDGKAVLSSNINPLVDVPPDVELHLENYDVVGDIRTGEMRHVMSVSGALLPPLENTFYENPSGRRARAFLRVGNIQYSRLAIDSVTFWLLPYVFECEALLVDTWSLSSIAFNTSRVLASTKQGKPIPVEMLSQYQDNSAERRSALIEILQRLLADAGGGKQGNTLKVTCLVSVTHTGSLVNVLMEQVRLSGLPIELSFVAVFRLGPGDRFETLCDLSEDPEFEPLTAEEMSDRSAVQIDDRVYFPVTYTDIPFEVVQPQAKIFKPFVDLVQGSGLISVHRDQVDDGKPRHHAVHLDTEVLAGLSAFRARFREAILGLDPLPSLVLSPDHSAARALSDLACRFLEEHSGLPSEAIFHSNLDLKTAGLGAKEDLAIADRLAQTEPDSSILVLDDCFITGARLSGYQTRLRQRNITAKLHYLVAVARPDDLATWEDFKRKLSFRTKEYKQYHHDNTVTAVLEIVLPNWQQEKCPWCQERLLYERLESEGDKLPGRYGARRVLLAQRDLGLRDDLFLDPEISEIKLYPASIFAPPDSSQAEVFSAVAAAIQVLRIAPPAGKPRLGPRRHPVATVLDFNKYLRTMFTDTVIRASFLRAATWEELVYTDRETEGKRSERIAEIIAKSEGDEANLALELILAGGLMKLTVPGAARHDIQGDDDRAFFELTKKRR</sequence>
<gene>
    <name evidence="1" type="ORF">E2F50_19485</name>
</gene>
<evidence type="ECO:0000313" key="2">
    <source>
        <dbReference type="Proteomes" id="UP000295238"/>
    </source>
</evidence>
<name>A0A4V3ANL2_9HYPH</name>
<dbReference type="Proteomes" id="UP000295238">
    <property type="component" value="Unassembled WGS sequence"/>
</dbReference>
<protein>
    <submittedName>
        <fullName evidence="1">Uncharacterized protein</fullName>
    </submittedName>
</protein>
<dbReference type="RefSeq" id="WP_133317846.1">
    <property type="nucleotide sequence ID" value="NZ_SMTL01000006.1"/>
</dbReference>
<evidence type="ECO:0000313" key="1">
    <source>
        <dbReference type="EMBL" id="TDK31845.1"/>
    </source>
</evidence>
<comment type="caution">
    <text evidence="1">The sequence shown here is derived from an EMBL/GenBank/DDBJ whole genome shotgun (WGS) entry which is preliminary data.</text>
</comment>
<proteinExistence type="predicted"/>
<keyword evidence="2" id="KW-1185">Reference proteome</keyword>